<feature type="domain" description="Phosphoadenosine phosphosulphate reductase" evidence="4">
    <location>
        <begin position="44"/>
        <end position="214"/>
    </location>
</feature>
<evidence type="ECO:0000313" key="6">
    <source>
        <dbReference type="Proteomes" id="UP001064632"/>
    </source>
</evidence>
<dbReference type="HAMAP" id="MF_00063">
    <property type="entry name" value="CysH"/>
    <property type="match status" value="1"/>
</dbReference>
<dbReference type="NCBIfam" id="TIGR00434">
    <property type="entry name" value="cysH"/>
    <property type="match status" value="1"/>
</dbReference>
<gene>
    <name evidence="3" type="primary">cysH</name>
    <name evidence="5" type="ORF">N4264_24510</name>
</gene>
<evidence type="ECO:0000256" key="1">
    <source>
        <dbReference type="ARBA" id="ARBA00009732"/>
    </source>
</evidence>
<sequence>MNFPDLISAAEDARALSELNQKLDALSAQDRVAWALASLPQSRALSSSFGAQSAASLHLVTQQTPDIPVILVDTGYLFPETYRFADELAERLKLNLKVYRPNISRAWMEARHGRLWENGVQGIDEYNRLRKVEPMRRALEDLAVRTWFAGLRRAQARSRSDAQVLELRNGRWKFHPLVDWTDRDIYVYLQQHDLPYHPLWDEGYVSIGDVHTTSRWEPGMREEDTRFFGLKRECGIHVEI</sequence>
<dbReference type="InterPro" id="IPR014729">
    <property type="entry name" value="Rossmann-like_a/b/a_fold"/>
</dbReference>
<keyword evidence="2 3" id="KW-0560">Oxidoreductase</keyword>
<comment type="similarity">
    <text evidence="1 3">Belongs to the PAPS reductase family. CysH subfamily.</text>
</comment>
<dbReference type="PANTHER" id="PTHR46509">
    <property type="entry name" value="PHOSPHOADENOSINE PHOSPHOSULFATE REDUCTASE"/>
    <property type="match status" value="1"/>
</dbReference>
<evidence type="ECO:0000256" key="3">
    <source>
        <dbReference type="HAMAP-Rule" id="MF_00063"/>
    </source>
</evidence>
<accession>A0ABY6BHK0</accession>
<comment type="function">
    <text evidence="3">Catalyzes the formation of sulfite from phosphoadenosine 5'-phosphosulfate (PAPS) using thioredoxin as an electron donor.</text>
</comment>
<dbReference type="Gene3D" id="3.40.50.620">
    <property type="entry name" value="HUPs"/>
    <property type="match status" value="1"/>
</dbReference>
<keyword evidence="6" id="KW-1185">Reference proteome</keyword>
<dbReference type="GO" id="GO:0004604">
    <property type="term" value="F:phosphoadenylyl-sulfate reductase (thioredoxin) activity"/>
    <property type="evidence" value="ECO:0007669"/>
    <property type="project" value="UniProtKB-EC"/>
</dbReference>
<evidence type="ECO:0000256" key="2">
    <source>
        <dbReference type="ARBA" id="ARBA00023002"/>
    </source>
</evidence>
<comment type="pathway">
    <text evidence="3">Sulfur metabolism; hydrogen sulfide biosynthesis; sulfite from sulfate: step 3/3.</text>
</comment>
<dbReference type="EC" id="1.8.4.8" evidence="3"/>
<organism evidence="5 6">
    <name type="scientific">Tahibacter amnicola</name>
    <dbReference type="NCBI Taxonomy" id="2976241"/>
    <lineage>
        <taxon>Bacteria</taxon>
        <taxon>Pseudomonadati</taxon>
        <taxon>Pseudomonadota</taxon>
        <taxon>Gammaproteobacteria</taxon>
        <taxon>Lysobacterales</taxon>
        <taxon>Rhodanobacteraceae</taxon>
        <taxon>Tahibacter</taxon>
    </lineage>
</organism>
<dbReference type="CDD" id="cd23945">
    <property type="entry name" value="PAPS_reductase"/>
    <property type="match status" value="1"/>
</dbReference>
<dbReference type="EMBL" id="CP104694">
    <property type="protein sequence ID" value="UXI67855.1"/>
    <property type="molecule type" value="Genomic_DNA"/>
</dbReference>
<dbReference type="InterPro" id="IPR004511">
    <property type="entry name" value="PAPS/APS_Rdtase"/>
</dbReference>
<dbReference type="Pfam" id="PF01507">
    <property type="entry name" value="PAPS_reduct"/>
    <property type="match status" value="1"/>
</dbReference>
<dbReference type="PIRSF" id="PIRSF000857">
    <property type="entry name" value="PAPS_reductase"/>
    <property type="match status" value="1"/>
</dbReference>
<dbReference type="NCBIfam" id="TIGR02057">
    <property type="entry name" value="PAPS_reductase"/>
    <property type="match status" value="1"/>
</dbReference>
<evidence type="ECO:0000313" key="5">
    <source>
        <dbReference type="EMBL" id="UXI67855.1"/>
    </source>
</evidence>
<proteinExistence type="inferred from homology"/>
<dbReference type="InterPro" id="IPR002500">
    <property type="entry name" value="PAPS_reduct_dom"/>
</dbReference>
<dbReference type="NCBIfam" id="NF002537">
    <property type="entry name" value="PRK02090.1"/>
    <property type="match status" value="1"/>
</dbReference>
<comment type="catalytic activity">
    <reaction evidence="3">
        <text>[thioredoxin]-disulfide + sulfite + adenosine 3',5'-bisphosphate + 2 H(+) = [thioredoxin]-dithiol + 3'-phosphoadenylyl sulfate</text>
        <dbReference type="Rhea" id="RHEA:11724"/>
        <dbReference type="Rhea" id="RHEA-COMP:10698"/>
        <dbReference type="Rhea" id="RHEA-COMP:10700"/>
        <dbReference type="ChEBI" id="CHEBI:15378"/>
        <dbReference type="ChEBI" id="CHEBI:17359"/>
        <dbReference type="ChEBI" id="CHEBI:29950"/>
        <dbReference type="ChEBI" id="CHEBI:50058"/>
        <dbReference type="ChEBI" id="CHEBI:58339"/>
        <dbReference type="ChEBI" id="CHEBI:58343"/>
        <dbReference type="EC" id="1.8.4.8"/>
    </reaction>
</comment>
<comment type="subcellular location">
    <subcellularLocation>
        <location evidence="3">Cytoplasm</location>
    </subcellularLocation>
</comment>
<dbReference type="Proteomes" id="UP001064632">
    <property type="component" value="Chromosome"/>
</dbReference>
<keyword evidence="3" id="KW-0963">Cytoplasm</keyword>
<comment type="caution">
    <text evidence="3">Lacks conserved residue(s) required for the propagation of feature annotation.</text>
</comment>
<dbReference type="PANTHER" id="PTHR46509:SF1">
    <property type="entry name" value="PHOSPHOADENOSINE PHOSPHOSULFATE REDUCTASE"/>
    <property type="match status" value="1"/>
</dbReference>
<feature type="active site" description="Nucleophile; cysteine thiosulfonate intermediate" evidence="3">
    <location>
        <position position="234"/>
    </location>
</feature>
<dbReference type="SUPFAM" id="SSF52402">
    <property type="entry name" value="Adenine nucleotide alpha hydrolases-like"/>
    <property type="match status" value="1"/>
</dbReference>
<protein>
    <recommendedName>
        <fullName evidence="3">Phosphoadenosine 5'-phosphosulfate reductase</fullName>
        <shortName evidence="3">PAPS reductase</shortName>
        <ecNumber evidence="3">1.8.4.8</ecNumber>
    </recommendedName>
    <alternativeName>
        <fullName evidence="3">3'-phosphoadenylylsulfate reductase</fullName>
    </alternativeName>
    <alternativeName>
        <fullName evidence="3">PAPS reductase, thioredoxin dependent</fullName>
    </alternativeName>
    <alternativeName>
        <fullName evidence="3">PAPS sulfotransferase</fullName>
    </alternativeName>
    <alternativeName>
        <fullName evidence="3">PAdoPS reductase</fullName>
    </alternativeName>
</protein>
<reference evidence="5" key="1">
    <citation type="submission" date="2022-09" db="EMBL/GenBank/DDBJ databases">
        <title>Tahibacter sp. nov., isolated from a fresh water.</title>
        <authorList>
            <person name="Baek J.H."/>
            <person name="Lee J.K."/>
            <person name="Kim J.M."/>
            <person name="Jeon C.O."/>
        </authorList>
    </citation>
    <scope>NUCLEOTIDE SEQUENCE</scope>
    <source>
        <strain evidence="5">W38</strain>
    </source>
</reference>
<name>A0ABY6BHK0_9GAMM</name>
<evidence type="ECO:0000259" key="4">
    <source>
        <dbReference type="Pfam" id="PF01507"/>
    </source>
</evidence>
<dbReference type="InterPro" id="IPR011800">
    <property type="entry name" value="PAPS_reductase_CysH"/>
</dbReference>
<dbReference type="RefSeq" id="WP_261694824.1">
    <property type="nucleotide sequence ID" value="NZ_CP104694.1"/>
</dbReference>